<evidence type="ECO:0000256" key="2">
    <source>
        <dbReference type="ARBA" id="ARBA00008352"/>
    </source>
</evidence>
<protein>
    <submittedName>
        <fullName evidence="5">DNA-directed RNA polymerase III subunit RPC7-like</fullName>
    </submittedName>
</protein>
<comment type="subcellular location">
    <subcellularLocation>
        <location evidence="1">Nucleus</location>
    </subcellularLocation>
</comment>
<reference evidence="5" key="1">
    <citation type="submission" date="2023-01" db="EMBL/GenBank/DDBJ databases">
        <title>Genome assembly of the deep-sea coral Lophelia pertusa.</title>
        <authorList>
            <person name="Herrera S."/>
            <person name="Cordes E."/>
        </authorList>
    </citation>
    <scope>NUCLEOTIDE SEQUENCE</scope>
    <source>
        <strain evidence="5">USNM1676648</strain>
        <tissue evidence="5">Polyp</tissue>
    </source>
</reference>
<comment type="caution">
    <text evidence="5">The sequence shown here is derived from an EMBL/GenBank/DDBJ whole genome shotgun (WGS) entry which is preliminary data.</text>
</comment>
<keyword evidence="5" id="KW-0240">DNA-directed RNA polymerase</keyword>
<keyword evidence="6" id="KW-1185">Reference proteome</keyword>
<dbReference type="InterPro" id="IPR024661">
    <property type="entry name" value="RNA_pol_III_Rpc31"/>
</dbReference>
<dbReference type="GO" id="GO:0006383">
    <property type="term" value="P:transcription by RNA polymerase III"/>
    <property type="evidence" value="ECO:0007669"/>
    <property type="project" value="InterPro"/>
</dbReference>
<keyword evidence="5" id="KW-0804">Transcription</keyword>
<dbReference type="OrthoDB" id="5377312at2759"/>
<sequence length="213" mass="24773">MAGRGRGRGRGLSFDVGMIGFGRGEALPAAIQQPPPIYPPLDVKPLPLRQTEADEYMLALKQELRGCMRELPYFVKAEVKRKDIERFSDRYREKQMEGLEWQPDWRLFPNELKIKVKKHRIPNSARPRIPKPGEKNTKATVEALKQLDEMVKKEVEDQAKDKQEEEAEDESGEEEIEYDEEEQEEENDYLVSHFDDDEDGVMDDDDMDEGPIY</sequence>
<organism evidence="5 6">
    <name type="scientific">Desmophyllum pertusum</name>
    <dbReference type="NCBI Taxonomy" id="174260"/>
    <lineage>
        <taxon>Eukaryota</taxon>
        <taxon>Metazoa</taxon>
        <taxon>Cnidaria</taxon>
        <taxon>Anthozoa</taxon>
        <taxon>Hexacorallia</taxon>
        <taxon>Scleractinia</taxon>
        <taxon>Caryophylliina</taxon>
        <taxon>Caryophylliidae</taxon>
        <taxon>Desmophyllum</taxon>
    </lineage>
</organism>
<dbReference type="PANTHER" id="PTHR15367">
    <property type="entry name" value="DNA-DIRECTED RNA POLYMERASE III"/>
    <property type="match status" value="1"/>
</dbReference>
<evidence type="ECO:0000256" key="4">
    <source>
        <dbReference type="SAM" id="MobiDB-lite"/>
    </source>
</evidence>
<feature type="compositionally biased region" description="Acidic residues" evidence="4">
    <location>
        <begin position="195"/>
        <end position="213"/>
    </location>
</feature>
<dbReference type="PANTHER" id="PTHR15367:SF2">
    <property type="entry name" value="DNA-DIRECTED RNA POLYMERASE III SUBUNIT"/>
    <property type="match status" value="1"/>
</dbReference>
<accession>A0A9W9ZPB1</accession>
<keyword evidence="3" id="KW-0539">Nucleus</keyword>
<dbReference type="EMBL" id="MU825881">
    <property type="protein sequence ID" value="KAJ7385413.1"/>
    <property type="molecule type" value="Genomic_DNA"/>
</dbReference>
<dbReference type="Proteomes" id="UP001163046">
    <property type="component" value="Unassembled WGS sequence"/>
</dbReference>
<feature type="compositionally biased region" description="Acidic residues" evidence="4">
    <location>
        <begin position="164"/>
        <end position="188"/>
    </location>
</feature>
<dbReference type="GO" id="GO:0005666">
    <property type="term" value="C:RNA polymerase III complex"/>
    <property type="evidence" value="ECO:0007669"/>
    <property type="project" value="TreeGrafter"/>
</dbReference>
<evidence type="ECO:0000313" key="5">
    <source>
        <dbReference type="EMBL" id="KAJ7385413.1"/>
    </source>
</evidence>
<evidence type="ECO:0000256" key="3">
    <source>
        <dbReference type="ARBA" id="ARBA00023242"/>
    </source>
</evidence>
<comment type="similarity">
    <text evidence="2">Belongs to the eukaryotic RPC7 RNA polymerase subunit family.</text>
</comment>
<feature type="region of interest" description="Disordered" evidence="4">
    <location>
        <begin position="146"/>
        <end position="213"/>
    </location>
</feature>
<dbReference type="PROSITE" id="PS00018">
    <property type="entry name" value="EF_HAND_1"/>
    <property type="match status" value="1"/>
</dbReference>
<dbReference type="AlphaFoldDB" id="A0A9W9ZPB1"/>
<dbReference type="Pfam" id="PF11705">
    <property type="entry name" value="RNA_pol_3_Rpc31"/>
    <property type="match status" value="1"/>
</dbReference>
<evidence type="ECO:0000256" key="1">
    <source>
        <dbReference type="ARBA" id="ARBA00004123"/>
    </source>
</evidence>
<gene>
    <name evidence="5" type="primary">POLR3GL_1</name>
    <name evidence="5" type="ORF">OS493_016497</name>
</gene>
<evidence type="ECO:0000313" key="6">
    <source>
        <dbReference type="Proteomes" id="UP001163046"/>
    </source>
</evidence>
<dbReference type="InterPro" id="IPR018247">
    <property type="entry name" value="EF_Hand_1_Ca_BS"/>
</dbReference>
<proteinExistence type="inferred from homology"/>
<feature type="compositionally biased region" description="Basic and acidic residues" evidence="4">
    <location>
        <begin position="146"/>
        <end position="163"/>
    </location>
</feature>
<name>A0A9W9ZPB1_9CNID</name>